<reference evidence="2" key="1">
    <citation type="submission" date="2020-10" db="EMBL/GenBank/DDBJ databases">
        <authorList>
            <person name="Gilroy R."/>
        </authorList>
    </citation>
    <scope>NUCLEOTIDE SEQUENCE</scope>
    <source>
        <strain evidence="2">CHK160-1198</strain>
    </source>
</reference>
<comment type="caution">
    <text evidence="2">The sequence shown here is derived from an EMBL/GenBank/DDBJ whole genome shotgun (WGS) entry which is preliminary data.</text>
</comment>
<organism evidence="2 3">
    <name type="scientific">Candidatus Avacidaminococcus intestinavium</name>
    <dbReference type="NCBI Taxonomy" id="2840684"/>
    <lineage>
        <taxon>Bacteria</taxon>
        <taxon>Bacillati</taxon>
        <taxon>Bacillota</taxon>
        <taxon>Negativicutes</taxon>
        <taxon>Acidaminococcales</taxon>
        <taxon>Acidaminococcaceae</taxon>
        <taxon>Acidaminococcaceae incertae sedis</taxon>
        <taxon>Candidatus Avacidaminococcus</taxon>
    </lineage>
</organism>
<keyword evidence="1" id="KW-0732">Signal</keyword>
<feature type="chain" id="PRO_5039261573" evidence="1">
    <location>
        <begin position="29"/>
        <end position="260"/>
    </location>
</feature>
<sequence length="260" mass="29193">MKWRNRRLVWSFLTIGVLAFAFSSVALAETRTLTQETKLYPQGWSVGEELKFKKGSSVETNAMGEVISGVLASDTFLRPHGWKNVINDYYYATAYSDIRPFFFRYPFVERRYNIAIPAYGHLRYKGGSAVVFSAQGDVLEGIIDEDATILLNEERYGFVTFKKGFVLKFDDSTGTLKEGTLAADTNLRPIGWQNNLGENKEQAGFLKFKSKSRVAFTEDGLVVLGTIKEKTTWQQPDGSVVELEAGKEVTFSETGRVVSN</sequence>
<evidence type="ECO:0000313" key="3">
    <source>
        <dbReference type="Proteomes" id="UP000824099"/>
    </source>
</evidence>
<feature type="signal peptide" evidence="1">
    <location>
        <begin position="1"/>
        <end position="28"/>
    </location>
</feature>
<name>A0A9D1MRB4_9FIRM</name>
<reference evidence="2" key="2">
    <citation type="journal article" date="2021" name="PeerJ">
        <title>Extensive microbial diversity within the chicken gut microbiome revealed by metagenomics and culture.</title>
        <authorList>
            <person name="Gilroy R."/>
            <person name="Ravi A."/>
            <person name="Getino M."/>
            <person name="Pursley I."/>
            <person name="Horton D.L."/>
            <person name="Alikhan N.F."/>
            <person name="Baker D."/>
            <person name="Gharbi K."/>
            <person name="Hall N."/>
            <person name="Watson M."/>
            <person name="Adriaenssens E.M."/>
            <person name="Foster-Nyarko E."/>
            <person name="Jarju S."/>
            <person name="Secka A."/>
            <person name="Antonio M."/>
            <person name="Oren A."/>
            <person name="Chaudhuri R.R."/>
            <person name="La Ragione R."/>
            <person name="Hildebrand F."/>
            <person name="Pallen M.J."/>
        </authorList>
    </citation>
    <scope>NUCLEOTIDE SEQUENCE</scope>
    <source>
        <strain evidence="2">CHK160-1198</strain>
    </source>
</reference>
<evidence type="ECO:0000256" key="1">
    <source>
        <dbReference type="SAM" id="SignalP"/>
    </source>
</evidence>
<dbReference type="AlphaFoldDB" id="A0A9D1MRB4"/>
<accession>A0A9D1MRB4</accession>
<proteinExistence type="predicted"/>
<protein>
    <submittedName>
        <fullName evidence="2">Uncharacterized protein</fullName>
    </submittedName>
</protein>
<evidence type="ECO:0000313" key="2">
    <source>
        <dbReference type="EMBL" id="HIU64767.1"/>
    </source>
</evidence>
<gene>
    <name evidence="2" type="ORF">IAB06_07030</name>
</gene>
<dbReference type="Proteomes" id="UP000824099">
    <property type="component" value="Unassembled WGS sequence"/>
</dbReference>
<dbReference type="EMBL" id="DVNI01000118">
    <property type="protein sequence ID" value="HIU64767.1"/>
    <property type="molecule type" value="Genomic_DNA"/>
</dbReference>